<dbReference type="SUPFAM" id="SSF53328">
    <property type="entry name" value="Formyltransferase"/>
    <property type="match status" value="1"/>
</dbReference>
<reference evidence="2 3" key="1">
    <citation type="submission" date="2019-03" db="EMBL/GenBank/DDBJ databases">
        <title>Genomic Encyclopedia of Type Strains, Phase IV (KMG-IV): sequencing the most valuable type-strain genomes for metagenomic binning, comparative biology and taxonomic classification.</title>
        <authorList>
            <person name="Goeker M."/>
        </authorList>
    </citation>
    <scope>NUCLEOTIDE SEQUENCE [LARGE SCALE GENOMIC DNA]</scope>
    <source>
        <strain evidence="2 3">DSM 102940</strain>
    </source>
</reference>
<evidence type="ECO:0000313" key="2">
    <source>
        <dbReference type="EMBL" id="TCO78821.1"/>
    </source>
</evidence>
<dbReference type="InterPro" id="IPR036477">
    <property type="entry name" value="Formyl_transf_N_sf"/>
</dbReference>
<keyword evidence="3" id="KW-1185">Reference proteome</keyword>
<dbReference type="Pfam" id="PF00551">
    <property type="entry name" value="Formyl_trans_N"/>
    <property type="match status" value="1"/>
</dbReference>
<protein>
    <submittedName>
        <fullName evidence="2">Methionyl-tRNA formyltransferase</fullName>
    </submittedName>
</protein>
<accession>A0A4R2KWB9</accession>
<evidence type="ECO:0000259" key="1">
    <source>
        <dbReference type="Pfam" id="PF00551"/>
    </source>
</evidence>
<gene>
    <name evidence="2" type="ORF">EV214_104208</name>
</gene>
<keyword evidence="2" id="KW-0808">Transferase</keyword>
<dbReference type="Gene3D" id="3.40.50.12230">
    <property type="match status" value="1"/>
</dbReference>
<dbReference type="PANTHER" id="PTHR11138:SF5">
    <property type="entry name" value="METHIONYL-TRNA FORMYLTRANSFERASE, MITOCHONDRIAL"/>
    <property type="match status" value="1"/>
</dbReference>
<organism evidence="2 3">
    <name type="scientific">Marinisporobacter balticus</name>
    <dbReference type="NCBI Taxonomy" id="2018667"/>
    <lineage>
        <taxon>Bacteria</taxon>
        <taxon>Bacillati</taxon>
        <taxon>Bacillota</taxon>
        <taxon>Clostridia</taxon>
        <taxon>Peptostreptococcales</taxon>
        <taxon>Thermotaleaceae</taxon>
        <taxon>Marinisporobacter</taxon>
    </lineage>
</organism>
<dbReference type="AlphaFoldDB" id="A0A4R2KWB9"/>
<dbReference type="InterPro" id="IPR002376">
    <property type="entry name" value="Formyl_transf_N"/>
</dbReference>
<evidence type="ECO:0000313" key="3">
    <source>
        <dbReference type="Proteomes" id="UP000294919"/>
    </source>
</evidence>
<sequence>MKIIFMGRKKYSTDLIEWTINQGIEIEAVVTDSHFSNSPTAKKAKELQIPVISMEEVEKILSQPNHDIDLVVSYLFWRKIKEPLISEPKYGCINFHPAILPDWRGTAGYNVAIINKLSEWGATAHYVDKSIDTGNIIKTYKFNFDYRLETAQSLEKKTQEIQVELYKSIILDVKEKGKIDSLEQFENEGTYISRNEMEAMKQIDIEKDDVDLKIQAFWFPPYNGAYIEIKGEKYTLVNEFILKQLVDKDSTSNA</sequence>
<dbReference type="GO" id="GO:0005829">
    <property type="term" value="C:cytosol"/>
    <property type="evidence" value="ECO:0007669"/>
    <property type="project" value="TreeGrafter"/>
</dbReference>
<dbReference type="Proteomes" id="UP000294919">
    <property type="component" value="Unassembled WGS sequence"/>
</dbReference>
<dbReference type="GO" id="GO:0004479">
    <property type="term" value="F:methionyl-tRNA formyltransferase activity"/>
    <property type="evidence" value="ECO:0007669"/>
    <property type="project" value="TreeGrafter"/>
</dbReference>
<proteinExistence type="predicted"/>
<comment type="caution">
    <text evidence="2">The sequence shown here is derived from an EMBL/GenBank/DDBJ whole genome shotgun (WGS) entry which is preliminary data.</text>
</comment>
<dbReference type="PANTHER" id="PTHR11138">
    <property type="entry name" value="METHIONYL-TRNA FORMYLTRANSFERASE"/>
    <property type="match status" value="1"/>
</dbReference>
<dbReference type="EMBL" id="SLWV01000004">
    <property type="protein sequence ID" value="TCO78821.1"/>
    <property type="molecule type" value="Genomic_DNA"/>
</dbReference>
<dbReference type="RefSeq" id="WP_207669627.1">
    <property type="nucleotide sequence ID" value="NZ_SLWV01000004.1"/>
</dbReference>
<feature type="domain" description="Formyl transferase N-terminal" evidence="1">
    <location>
        <begin position="3"/>
        <end position="168"/>
    </location>
</feature>
<name>A0A4R2KWB9_9FIRM</name>